<dbReference type="EMBL" id="JAPTMU010000007">
    <property type="protein sequence ID" value="KAJ4940077.1"/>
    <property type="molecule type" value="Genomic_DNA"/>
</dbReference>
<evidence type="ECO:0000313" key="1">
    <source>
        <dbReference type="EMBL" id="KAJ4940077.1"/>
    </source>
</evidence>
<accession>A0AAD6FMQ1</accession>
<protein>
    <submittedName>
        <fullName evidence="1">Uncharacterized protein</fullName>
    </submittedName>
</protein>
<dbReference type="Proteomes" id="UP001219934">
    <property type="component" value="Unassembled WGS sequence"/>
</dbReference>
<organism evidence="1 2">
    <name type="scientific">Pogonophryne albipinna</name>
    <dbReference type="NCBI Taxonomy" id="1090488"/>
    <lineage>
        <taxon>Eukaryota</taxon>
        <taxon>Metazoa</taxon>
        <taxon>Chordata</taxon>
        <taxon>Craniata</taxon>
        <taxon>Vertebrata</taxon>
        <taxon>Euteleostomi</taxon>
        <taxon>Actinopterygii</taxon>
        <taxon>Neopterygii</taxon>
        <taxon>Teleostei</taxon>
        <taxon>Neoteleostei</taxon>
        <taxon>Acanthomorphata</taxon>
        <taxon>Eupercaria</taxon>
        <taxon>Perciformes</taxon>
        <taxon>Notothenioidei</taxon>
        <taxon>Pogonophryne</taxon>
    </lineage>
</organism>
<feature type="non-terminal residue" evidence="1">
    <location>
        <position position="64"/>
    </location>
</feature>
<proteinExistence type="predicted"/>
<keyword evidence="2" id="KW-1185">Reference proteome</keyword>
<sequence length="64" mass="7005">MDKRSGSMLHSTSMPSCVPPTSLLFLSSHPLEPSFLFIHPSFIAMSVTNTFSSTWADCGEAVER</sequence>
<comment type="caution">
    <text evidence="1">The sequence shown here is derived from an EMBL/GenBank/DDBJ whole genome shotgun (WGS) entry which is preliminary data.</text>
</comment>
<dbReference type="AlphaFoldDB" id="A0AAD6FMQ1"/>
<evidence type="ECO:0000313" key="2">
    <source>
        <dbReference type="Proteomes" id="UP001219934"/>
    </source>
</evidence>
<reference evidence="1" key="1">
    <citation type="submission" date="2022-11" db="EMBL/GenBank/DDBJ databases">
        <title>Chromosome-level genome of Pogonophryne albipinna.</title>
        <authorList>
            <person name="Jo E."/>
        </authorList>
    </citation>
    <scope>NUCLEOTIDE SEQUENCE</scope>
    <source>
        <strain evidence="1">SGF0006</strain>
        <tissue evidence="1">Muscle</tissue>
    </source>
</reference>
<name>A0AAD6FMQ1_9TELE</name>
<gene>
    <name evidence="1" type="ORF">JOQ06_026387</name>
</gene>